<gene>
    <name evidence="2" type="ORF">prwr041_05870</name>
</gene>
<protein>
    <submittedName>
        <fullName evidence="2">Acyl carrier protein</fullName>
    </submittedName>
</protein>
<dbReference type="Gene3D" id="1.10.1200.10">
    <property type="entry name" value="ACP-like"/>
    <property type="match status" value="1"/>
</dbReference>
<evidence type="ECO:0000259" key="1">
    <source>
        <dbReference type="PROSITE" id="PS50075"/>
    </source>
</evidence>
<feature type="domain" description="Carrier" evidence="1">
    <location>
        <begin position="1"/>
        <end position="79"/>
    </location>
</feature>
<organism evidence="2 3">
    <name type="scientific">Prevotella herbatica</name>
    <dbReference type="NCBI Taxonomy" id="2801997"/>
    <lineage>
        <taxon>Bacteria</taxon>
        <taxon>Pseudomonadati</taxon>
        <taxon>Bacteroidota</taxon>
        <taxon>Bacteroidia</taxon>
        <taxon>Bacteroidales</taxon>
        <taxon>Prevotellaceae</taxon>
        <taxon>Prevotella</taxon>
    </lineage>
</organism>
<keyword evidence="3" id="KW-1185">Reference proteome</keyword>
<evidence type="ECO:0000313" key="2">
    <source>
        <dbReference type="EMBL" id="BCS84694.1"/>
    </source>
</evidence>
<dbReference type="Pfam" id="PF00550">
    <property type="entry name" value="PP-binding"/>
    <property type="match status" value="1"/>
</dbReference>
<dbReference type="EMBL" id="AP024484">
    <property type="protein sequence ID" value="BCS84694.1"/>
    <property type="molecule type" value="Genomic_DNA"/>
</dbReference>
<proteinExistence type="predicted"/>
<dbReference type="Proteomes" id="UP001319045">
    <property type="component" value="Chromosome"/>
</dbReference>
<evidence type="ECO:0000313" key="3">
    <source>
        <dbReference type="Proteomes" id="UP001319045"/>
    </source>
</evidence>
<accession>A0ABM7NW55</accession>
<name>A0ABM7NW55_9BACT</name>
<reference evidence="2 3" key="1">
    <citation type="journal article" date="2022" name="Int. J. Syst. Evol. Microbiol.">
        <title>Prevotella herbatica sp. nov., a plant polysaccharide-decomposing anaerobic bacterium isolated from a methanogenic reactor.</title>
        <authorList>
            <person name="Uek A."/>
            <person name="Tonouchi A."/>
            <person name="Kaku N."/>
            <person name="Ueki K."/>
        </authorList>
    </citation>
    <scope>NUCLEOTIDE SEQUENCE [LARGE SCALE GENOMIC DNA]</scope>
    <source>
        <strain evidence="2 3">WR041</strain>
    </source>
</reference>
<dbReference type="RefSeq" id="WP_207154857.1">
    <property type="nucleotide sequence ID" value="NZ_AP024484.1"/>
</dbReference>
<dbReference type="SUPFAM" id="SSF47336">
    <property type="entry name" value="ACP-like"/>
    <property type="match status" value="1"/>
</dbReference>
<dbReference type="InterPro" id="IPR009081">
    <property type="entry name" value="PP-bd_ACP"/>
</dbReference>
<dbReference type="InterPro" id="IPR036736">
    <property type="entry name" value="ACP-like_sf"/>
</dbReference>
<sequence>MTKEEALEALSSIFAEVLDEKDIELDYQMTANDVDRWDSITNMTIISEIESRFNIKLKLREIIKLKNVGALCDAIVSKSK</sequence>
<dbReference type="PROSITE" id="PS50075">
    <property type="entry name" value="CARRIER"/>
    <property type="match status" value="1"/>
</dbReference>